<comment type="caution">
    <text evidence="2">The sequence shown here is derived from an EMBL/GenBank/DDBJ whole genome shotgun (WGS) entry which is preliminary data.</text>
</comment>
<sequence>MSEVATTSLGDRVAFDRRGAFGHGGPYSDAAHAAGAYDRGAAPAVVFVAGAGPWREIDRETTSTAELLQARGVASIVYDRLGRGESPAEGPITLDREVAALAALVESAGGDAVLCGHSSGCSIALYAATHGVPVAGFALWEAPLAPPDSGAREWAAEIGRLLDHGALDGALAAYMKDMPPEILEAVRSIPAMVTQAGSLRPDAESLAWAESAPLADLCAGIRVPVLAMVGEETYEIMDSAAELIAAAIPGAERKRLPGAQHGWKPEPMAAELAAFVSRIRH</sequence>
<evidence type="ECO:0000259" key="1">
    <source>
        <dbReference type="Pfam" id="PF12697"/>
    </source>
</evidence>
<proteinExistence type="predicted"/>
<dbReference type="InterPro" id="IPR000073">
    <property type="entry name" value="AB_hydrolase_1"/>
</dbReference>
<dbReference type="RefSeq" id="WP_345154220.1">
    <property type="nucleotide sequence ID" value="NZ_BAABEO010000034.1"/>
</dbReference>
<accession>A0ABP7DF03</accession>
<dbReference type="InterPro" id="IPR029058">
    <property type="entry name" value="AB_hydrolase_fold"/>
</dbReference>
<dbReference type="GO" id="GO:0016787">
    <property type="term" value="F:hydrolase activity"/>
    <property type="evidence" value="ECO:0007669"/>
    <property type="project" value="UniProtKB-KW"/>
</dbReference>
<reference evidence="3" key="1">
    <citation type="journal article" date="2019" name="Int. J. Syst. Evol. Microbiol.">
        <title>The Global Catalogue of Microorganisms (GCM) 10K type strain sequencing project: providing services to taxonomists for standard genome sequencing and annotation.</title>
        <authorList>
            <consortium name="The Broad Institute Genomics Platform"/>
            <consortium name="The Broad Institute Genome Sequencing Center for Infectious Disease"/>
            <person name="Wu L."/>
            <person name="Ma J."/>
        </authorList>
    </citation>
    <scope>NUCLEOTIDE SEQUENCE [LARGE SCALE GENOMIC DNA]</scope>
    <source>
        <strain evidence="3">JCM 30742</strain>
    </source>
</reference>
<evidence type="ECO:0000313" key="3">
    <source>
        <dbReference type="Proteomes" id="UP001500752"/>
    </source>
</evidence>
<dbReference type="PANTHER" id="PTHR43194:SF2">
    <property type="entry name" value="PEROXISOMAL MEMBRANE PROTEIN LPX1"/>
    <property type="match status" value="1"/>
</dbReference>
<feature type="domain" description="AB hydrolase-1" evidence="1">
    <location>
        <begin position="45"/>
        <end position="270"/>
    </location>
</feature>
<protein>
    <submittedName>
        <fullName evidence="2">Alpha/beta hydrolase</fullName>
    </submittedName>
</protein>
<dbReference type="Pfam" id="PF12697">
    <property type="entry name" value="Abhydrolase_6"/>
    <property type="match status" value="1"/>
</dbReference>
<dbReference type="EMBL" id="BAABEO010000034">
    <property type="protein sequence ID" value="GAA3702297.1"/>
    <property type="molecule type" value="Genomic_DNA"/>
</dbReference>
<dbReference type="PANTHER" id="PTHR43194">
    <property type="entry name" value="HYDROLASE ALPHA/BETA FOLD FAMILY"/>
    <property type="match status" value="1"/>
</dbReference>
<dbReference type="Proteomes" id="UP001500752">
    <property type="component" value="Unassembled WGS sequence"/>
</dbReference>
<name>A0ABP7DF03_9MICC</name>
<dbReference type="Gene3D" id="3.40.50.1820">
    <property type="entry name" value="alpha/beta hydrolase"/>
    <property type="match status" value="1"/>
</dbReference>
<gene>
    <name evidence="2" type="ORF">GCM10023081_43380</name>
</gene>
<evidence type="ECO:0000313" key="2">
    <source>
        <dbReference type="EMBL" id="GAA3702297.1"/>
    </source>
</evidence>
<organism evidence="2 3">
    <name type="scientific">Arthrobacter ginkgonis</name>
    <dbReference type="NCBI Taxonomy" id="1630594"/>
    <lineage>
        <taxon>Bacteria</taxon>
        <taxon>Bacillati</taxon>
        <taxon>Actinomycetota</taxon>
        <taxon>Actinomycetes</taxon>
        <taxon>Micrococcales</taxon>
        <taxon>Micrococcaceae</taxon>
        <taxon>Arthrobacter</taxon>
    </lineage>
</organism>
<dbReference type="SUPFAM" id="SSF53474">
    <property type="entry name" value="alpha/beta-Hydrolases"/>
    <property type="match status" value="1"/>
</dbReference>
<dbReference type="InterPro" id="IPR050228">
    <property type="entry name" value="Carboxylesterase_BioH"/>
</dbReference>
<keyword evidence="2" id="KW-0378">Hydrolase</keyword>
<keyword evidence="3" id="KW-1185">Reference proteome</keyword>